<gene>
    <name evidence="2" type="ORF">SAMN04488502_1011118</name>
</gene>
<keyword evidence="3" id="KW-1185">Reference proteome</keyword>
<organism evidence="2 3">
    <name type="scientific">Dendrosporobacter quercicolus</name>
    <dbReference type="NCBI Taxonomy" id="146817"/>
    <lineage>
        <taxon>Bacteria</taxon>
        <taxon>Bacillati</taxon>
        <taxon>Bacillota</taxon>
        <taxon>Negativicutes</taxon>
        <taxon>Selenomonadales</taxon>
        <taxon>Sporomusaceae</taxon>
        <taxon>Dendrosporobacter</taxon>
    </lineage>
</organism>
<feature type="region of interest" description="Disordered" evidence="1">
    <location>
        <begin position="44"/>
        <end position="64"/>
    </location>
</feature>
<reference evidence="2 3" key="1">
    <citation type="submission" date="2016-10" db="EMBL/GenBank/DDBJ databases">
        <authorList>
            <person name="de Groot N.N."/>
        </authorList>
    </citation>
    <scope>NUCLEOTIDE SEQUENCE [LARGE SCALE GENOMIC DNA]</scope>
    <source>
        <strain evidence="2 3">DSM 1736</strain>
    </source>
</reference>
<dbReference type="AlphaFoldDB" id="A0A1G9NU90"/>
<accession>A0A1G9NU90</accession>
<evidence type="ECO:0000256" key="1">
    <source>
        <dbReference type="SAM" id="MobiDB-lite"/>
    </source>
</evidence>
<dbReference type="EMBL" id="FNHB01000001">
    <property type="protein sequence ID" value="SDL89607.1"/>
    <property type="molecule type" value="Genomic_DNA"/>
</dbReference>
<proteinExistence type="predicted"/>
<dbReference type="Proteomes" id="UP000214880">
    <property type="component" value="Unassembled WGS sequence"/>
</dbReference>
<evidence type="ECO:0000313" key="3">
    <source>
        <dbReference type="Proteomes" id="UP000214880"/>
    </source>
</evidence>
<protein>
    <submittedName>
        <fullName evidence="2">Uncharacterized protein</fullName>
    </submittedName>
</protein>
<name>A0A1G9NU90_9FIRM</name>
<sequence>MPTVVCSRTDCLNHGLEVCMANRVEWRQGQCSGHITSWQAMKANAPPDERKHGAIVPKQGRPIR</sequence>
<evidence type="ECO:0000313" key="2">
    <source>
        <dbReference type="EMBL" id="SDL89607.1"/>
    </source>
</evidence>